<sequence>MDIIYRQTDKLQTRKRLERQRTTRTADCWSSSDKQTNSRHVNVSKFESILQTESEVDVLPIPRNHQGAPIIKNLWNTKKAKNHVNNNNKPNEDSSYRHADESRHDPSECTLPTYCTCLHLRRFGALASTRKRSHYGVCGLCLTDGTPGRLGRRRQALPVFAPIDLRSHFPSARNCTSPSTFCFLFSHFPFLSRLANPAALITYVCECCHLIVKWKSGGRLNGSA</sequence>
<name>A0A1I7ZJ65_9BILA</name>
<evidence type="ECO:0000313" key="2">
    <source>
        <dbReference type="Proteomes" id="UP000095287"/>
    </source>
</evidence>
<protein>
    <submittedName>
        <fullName evidence="3">FLZ-type domain-containing protein</fullName>
    </submittedName>
</protein>
<keyword evidence="2" id="KW-1185">Reference proteome</keyword>
<proteinExistence type="predicted"/>
<dbReference type="Proteomes" id="UP000095287">
    <property type="component" value="Unplaced"/>
</dbReference>
<feature type="compositionally biased region" description="Basic and acidic residues" evidence="1">
    <location>
        <begin position="90"/>
        <end position="104"/>
    </location>
</feature>
<accession>A0A1I7ZJ65</accession>
<evidence type="ECO:0000313" key="3">
    <source>
        <dbReference type="WBParaSite" id="L893_g26723.t1"/>
    </source>
</evidence>
<reference evidence="3" key="1">
    <citation type="submission" date="2016-11" db="UniProtKB">
        <authorList>
            <consortium name="WormBaseParasite"/>
        </authorList>
    </citation>
    <scope>IDENTIFICATION</scope>
</reference>
<dbReference type="AlphaFoldDB" id="A0A1I7ZJ65"/>
<feature type="region of interest" description="Disordered" evidence="1">
    <location>
        <begin position="78"/>
        <end position="104"/>
    </location>
</feature>
<organism evidence="2 3">
    <name type="scientific">Steinernema glaseri</name>
    <dbReference type="NCBI Taxonomy" id="37863"/>
    <lineage>
        <taxon>Eukaryota</taxon>
        <taxon>Metazoa</taxon>
        <taxon>Ecdysozoa</taxon>
        <taxon>Nematoda</taxon>
        <taxon>Chromadorea</taxon>
        <taxon>Rhabditida</taxon>
        <taxon>Tylenchina</taxon>
        <taxon>Panagrolaimomorpha</taxon>
        <taxon>Strongyloidoidea</taxon>
        <taxon>Steinernematidae</taxon>
        <taxon>Steinernema</taxon>
    </lineage>
</organism>
<dbReference type="WBParaSite" id="L893_g26723.t1">
    <property type="protein sequence ID" value="L893_g26723.t1"/>
    <property type="gene ID" value="L893_g26723"/>
</dbReference>
<evidence type="ECO:0000256" key="1">
    <source>
        <dbReference type="SAM" id="MobiDB-lite"/>
    </source>
</evidence>